<evidence type="ECO:0008006" key="3">
    <source>
        <dbReference type="Google" id="ProtNLM"/>
    </source>
</evidence>
<evidence type="ECO:0000313" key="2">
    <source>
        <dbReference type="Proteomes" id="UP001571476"/>
    </source>
</evidence>
<dbReference type="Proteomes" id="UP001571476">
    <property type="component" value="Unassembled WGS sequence"/>
</dbReference>
<dbReference type="EMBL" id="JBGOSP010000054">
    <property type="protein sequence ID" value="MFA3843252.1"/>
    <property type="molecule type" value="Genomic_DNA"/>
</dbReference>
<keyword evidence="2" id="KW-1185">Reference proteome</keyword>
<reference evidence="1 2" key="1">
    <citation type="submission" date="2024-08" db="EMBL/GenBank/DDBJ databases">
        <title>Genome sequence of Streptomyces aureus CACIA-1.46HGO.</title>
        <authorList>
            <person name="Evangelista-Martinez Z."/>
        </authorList>
    </citation>
    <scope>NUCLEOTIDE SEQUENCE [LARGE SCALE GENOMIC DNA]</scope>
    <source>
        <strain evidence="1 2">CACIA-1.46HGO</strain>
    </source>
</reference>
<sequence>MITGVCAFLGTVIGAFLMERRARRTAARAEAGEAVLFPVGANLPDEGRRYSLGRVLAGGDFRWIPRRSWTRLRALPTDLRYIRAREMTFREMLWLPDRVLVIECESSVGPVRLWAHPKQAVQVVEMIRRASSPNSSDTPVPDVSS</sequence>
<protein>
    <recommendedName>
        <fullName evidence="3">Secreted protein</fullName>
    </recommendedName>
</protein>
<name>A0ABV4SXY0_9ACTN</name>
<dbReference type="RefSeq" id="WP_372567101.1">
    <property type="nucleotide sequence ID" value="NZ_JBGOSP010000054.1"/>
</dbReference>
<organism evidence="1 2">
    <name type="scientific">Streptomyces aureus</name>
    <dbReference type="NCBI Taxonomy" id="193461"/>
    <lineage>
        <taxon>Bacteria</taxon>
        <taxon>Bacillati</taxon>
        <taxon>Actinomycetota</taxon>
        <taxon>Actinomycetes</taxon>
        <taxon>Kitasatosporales</taxon>
        <taxon>Streptomycetaceae</taxon>
        <taxon>Streptomyces</taxon>
    </lineage>
</organism>
<comment type="caution">
    <text evidence="1">The sequence shown here is derived from an EMBL/GenBank/DDBJ whole genome shotgun (WGS) entry which is preliminary data.</text>
</comment>
<proteinExistence type="predicted"/>
<accession>A0ABV4SXY0</accession>
<gene>
    <name evidence="1" type="ORF">ACEG43_45255</name>
</gene>
<evidence type="ECO:0000313" key="1">
    <source>
        <dbReference type="EMBL" id="MFA3843252.1"/>
    </source>
</evidence>